<protein>
    <submittedName>
        <fullName evidence="3">NADPH-dependent F420 reductase</fullName>
    </submittedName>
</protein>
<proteinExistence type="predicted"/>
<evidence type="ECO:0000259" key="2">
    <source>
        <dbReference type="Pfam" id="PF03807"/>
    </source>
</evidence>
<dbReference type="InterPro" id="IPR051267">
    <property type="entry name" value="STEAP_metalloreductase"/>
</dbReference>
<sequence>MLAPADDPLGTICVLGAGRMGSALCRRFTAAGREVLLAARNRCRAAEVAEGTTISALPAAEAFERAATIVLAVPYQVALRLAQRFPAFADGKIVIDVTNPLTDRHDDLLTAPGTCAAVEIARAIPYTPVVKAFNTLTPEIVATASTGDTSHDYSVLIAGDEPRSKAAVVTLAAQMGFAGVDVGPLVYARHIEGLVLLNRAVAASAGGTGIEIRHPWVPVPGKNRRKAAVS</sequence>
<reference evidence="4" key="1">
    <citation type="submission" date="2017-07" db="EMBL/GenBank/DDBJ databases">
        <title>Comparative genome mining reveals phylogenetic distribution patterns of secondary metabolites in Amycolatopsis.</title>
        <authorList>
            <person name="Adamek M."/>
            <person name="Alanjary M."/>
            <person name="Sales-Ortells H."/>
            <person name="Goodfellow M."/>
            <person name="Bull A.T."/>
            <person name="Kalinowski J."/>
            <person name="Ziemert N."/>
        </authorList>
    </citation>
    <scope>NUCLEOTIDE SEQUENCE [LARGE SCALE GENOMIC DNA]</scope>
    <source>
        <strain evidence="4">H5</strain>
    </source>
</reference>
<keyword evidence="1" id="KW-0560">Oxidoreductase</keyword>
<dbReference type="PANTHER" id="PTHR14239">
    <property type="entry name" value="DUDULIN-RELATED"/>
    <property type="match status" value="1"/>
</dbReference>
<dbReference type="SUPFAM" id="SSF51735">
    <property type="entry name" value="NAD(P)-binding Rossmann-fold domains"/>
    <property type="match status" value="1"/>
</dbReference>
<accession>A0A229TC31</accession>
<dbReference type="GO" id="GO:0016491">
    <property type="term" value="F:oxidoreductase activity"/>
    <property type="evidence" value="ECO:0007669"/>
    <property type="project" value="UniProtKB-KW"/>
</dbReference>
<comment type="caution">
    <text evidence="3">The sequence shown here is derived from an EMBL/GenBank/DDBJ whole genome shotgun (WGS) entry which is preliminary data.</text>
</comment>
<dbReference type="InterPro" id="IPR028939">
    <property type="entry name" value="P5C_Rdtase_cat_N"/>
</dbReference>
<keyword evidence="4" id="KW-1185">Reference proteome</keyword>
<evidence type="ECO:0000256" key="1">
    <source>
        <dbReference type="ARBA" id="ARBA00023002"/>
    </source>
</evidence>
<dbReference type="OrthoDB" id="5738121at2"/>
<dbReference type="InterPro" id="IPR036291">
    <property type="entry name" value="NAD(P)-bd_dom_sf"/>
</dbReference>
<feature type="domain" description="Pyrroline-5-carboxylate reductase catalytic N-terminal" evidence="2">
    <location>
        <begin position="11"/>
        <end position="100"/>
    </location>
</feature>
<organism evidence="3 4">
    <name type="scientific">Amycolatopsis vastitatis</name>
    <dbReference type="NCBI Taxonomy" id="1905142"/>
    <lineage>
        <taxon>Bacteria</taxon>
        <taxon>Bacillati</taxon>
        <taxon>Actinomycetota</taxon>
        <taxon>Actinomycetes</taxon>
        <taxon>Pseudonocardiales</taxon>
        <taxon>Pseudonocardiaceae</taxon>
        <taxon>Amycolatopsis</taxon>
    </lineage>
</organism>
<dbReference type="EMBL" id="NMUL01000010">
    <property type="protein sequence ID" value="OXM68491.1"/>
    <property type="molecule type" value="Genomic_DNA"/>
</dbReference>
<dbReference type="Gene3D" id="3.40.50.720">
    <property type="entry name" value="NAD(P)-binding Rossmann-like Domain"/>
    <property type="match status" value="1"/>
</dbReference>
<dbReference type="AlphaFoldDB" id="A0A229TC31"/>
<dbReference type="Proteomes" id="UP000215199">
    <property type="component" value="Unassembled WGS sequence"/>
</dbReference>
<evidence type="ECO:0000313" key="3">
    <source>
        <dbReference type="EMBL" id="OXM68491.1"/>
    </source>
</evidence>
<evidence type="ECO:0000313" key="4">
    <source>
        <dbReference type="Proteomes" id="UP000215199"/>
    </source>
</evidence>
<dbReference type="Pfam" id="PF03807">
    <property type="entry name" value="F420_oxidored"/>
    <property type="match status" value="1"/>
</dbReference>
<dbReference type="RefSeq" id="WP_093947813.1">
    <property type="nucleotide sequence ID" value="NZ_NMUL01000010.1"/>
</dbReference>
<name>A0A229TC31_9PSEU</name>
<gene>
    <name evidence="3" type="ORF">CF165_13365</name>
</gene>